<dbReference type="InterPro" id="IPR005966">
    <property type="entry name" value="D-Cys_desShydrase"/>
</dbReference>
<dbReference type="NCBIfam" id="NF003031">
    <property type="entry name" value="PRK03910.1-4"/>
    <property type="match status" value="1"/>
</dbReference>
<gene>
    <name evidence="10" type="primary">cuyA</name>
    <name evidence="10" type="ORF">LAX5112_04650</name>
</gene>
<dbReference type="EC" id="4.4.1.25" evidence="5"/>
<dbReference type="GO" id="GO:0034011">
    <property type="term" value="F:L-cysteate sulfo-lyase activity"/>
    <property type="evidence" value="ECO:0007669"/>
    <property type="project" value="UniProtKB-EC"/>
</dbReference>
<evidence type="ECO:0000313" key="10">
    <source>
        <dbReference type="EMBL" id="CTQ76606.1"/>
    </source>
</evidence>
<dbReference type="SUPFAM" id="SSF53686">
    <property type="entry name" value="Tryptophan synthase beta subunit-like PLP-dependent enzymes"/>
    <property type="match status" value="1"/>
</dbReference>
<evidence type="ECO:0000256" key="5">
    <source>
        <dbReference type="ARBA" id="ARBA00066825"/>
    </source>
</evidence>
<dbReference type="RefSeq" id="WP_055673831.1">
    <property type="nucleotide sequence ID" value="NZ_CXWD01000027.1"/>
</dbReference>
<proteinExistence type="inferred from homology"/>
<feature type="active site" description="Nucleophile" evidence="7">
    <location>
        <position position="89"/>
    </location>
</feature>
<dbReference type="Pfam" id="PF00291">
    <property type="entry name" value="PALP"/>
    <property type="match status" value="1"/>
</dbReference>
<reference evidence="11" key="1">
    <citation type="submission" date="2015-07" db="EMBL/GenBank/DDBJ databases">
        <authorList>
            <person name="Rodrigo-Torres Lidia"/>
            <person name="Arahal R.David."/>
        </authorList>
    </citation>
    <scope>NUCLEOTIDE SEQUENCE [LARGE SCALE GENOMIC DNA]</scope>
    <source>
        <strain evidence="11">CECT 5112</strain>
    </source>
</reference>
<dbReference type="InterPro" id="IPR027278">
    <property type="entry name" value="ACCD_DCysDesulf"/>
</dbReference>
<evidence type="ECO:0000256" key="3">
    <source>
        <dbReference type="ARBA" id="ARBA00022898"/>
    </source>
</evidence>
<dbReference type="PANTHER" id="PTHR43780:SF2">
    <property type="entry name" value="1-AMINOCYCLOPROPANE-1-CARBOXYLATE DEAMINASE-RELATED"/>
    <property type="match status" value="1"/>
</dbReference>
<feature type="modified residue" description="N6-(pyridoxal phosphate)lysine" evidence="8">
    <location>
        <position position="62"/>
    </location>
</feature>
<evidence type="ECO:0000313" key="11">
    <source>
        <dbReference type="Proteomes" id="UP000053235"/>
    </source>
</evidence>
<comment type="similarity">
    <text evidence="2">Belongs to the ACC deaminase/D-cysteine desulfhydrase family.</text>
</comment>
<dbReference type="PIRSF" id="PIRSF006278">
    <property type="entry name" value="ACCD_DCysDesulf"/>
    <property type="match status" value="1"/>
</dbReference>
<dbReference type="FunFam" id="3.40.50.1100:FF:000017">
    <property type="entry name" value="D-cysteine desulfhydrase"/>
    <property type="match status" value="1"/>
</dbReference>
<evidence type="ECO:0000256" key="8">
    <source>
        <dbReference type="PIRSR" id="PIRSR006278-2"/>
    </source>
</evidence>
<dbReference type="InterPro" id="IPR001926">
    <property type="entry name" value="TrpB-like_PALP"/>
</dbReference>
<dbReference type="EMBL" id="CXWD01000027">
    <property type="protein sequence ID" value="CTQ76606.1"/>
    <property type="molecule type" value="Genomic_DNA"/>
</dbReference>
<keyword evidence="3 8" id="KW-0663">Pyridoxal phosphate</keyword>
<sequence>MSVATINFKTKPRIDLEPFPRISLCHQPTPIEEMPRLTAHLNGPKLFIKRDDCTGLATGGNKTRKLEFLMGDALRVNADMVVTQGAVQSNHVRQTAAAACQLGLDCHVLLERRVPDRDPAYEETGNVFLDKLFGVTYEFRPDGLDMNAEAEAVTQRLRAEGRQPYFIPGGGSNAIGALGYANCAQEIADQCAETGQTFQWLVMGTGSSGTQAGLVAGFHVLGYDLPVMGVSVRQPYDRQVAAVYATTEKTLKKLGGTSIEKGKIVVDDGYVGEGYGLPAETTLEAIHLTARQEGILLDPVYSAKGMAGLIGLIRKGFFSSDDNVLFLHTGGSTSLFAYEDQILGSMG</sequence>
<comment type="cofactor">
    <cofactor evidence="1">
        <name>pyridoxal 5'-phosphate</name>
        <dbReference type="ChEBI" id="CHEBI:597326"/>
    </cofactor>
</comment>
<evidence type="ECO:0000259" key="9">
    <source>
        <dbReference type="Pfam" id="PF00291"/>
    </source>
</evidence>
<dbReference type="OrthoDB" id="9801249at2"/>
<dbReference type="STRING" id="388408.LAX5112_04650"/>
<evidence type="ECO:0000256" key="7">
    <source>
        <dbReference type="PIRSR" id="PIRSR006278-1"/>
    </source>
</evidence>
<evidence type="ECO:0000256" key="2">
    <source>
        <dbReference type="ARBA" id="ARBA00008639"/>
    </source>
</evidence>
<dbReference type="Proteomes" id="UP000053235">
    <property type="component" value="Unassembled WGS sequence"/>
</dbReference>
<evidence type="ECO:0000256" key="6">
    <source>
        <dbReference type="ARBA" id="ARBA00068519"/>
    </source>
</evidence>
<organism evidence="10 11">
    <name type="scientific">Roseibium alexandrii</name>
    <dbReference type="NCBI Taxonomy" id="388408"/>
    <lineage>
        <taxon>Bacteria</taxon>
        <taxon>Pseudomonadati</taxon>
        <taxon>Pseudomonadota</taxon>
        <taxon>Alphaproteobacteria</taxon>
        <taxon>Hyphomicrobiales</taxon>
        <taxon>Stappiaceae</taxon>
        <taxon>Roseibium</taxon>
    </lineage>
</organism>
<accession>A0A0M7AQA8</accession>
<dbReference type="Gene3D" id="3.40.50.1100">
    <property type="match status" value="2"/>
</dbReference>
<keyword evidence="11" id="KW-1185">Reference proteome</keyword>
<protein>
    <recommendedName>
        <fullName evidence="6">L-cysteate sulfo-lyase</fullName>
        <ecNumber evidence="5">4.4.1.25</ecNumber>
    </recommendedName>
</protein>
<dbReference type="GO" id="GO:0019148">
    <property type="term" value="F:D-cysteine desulfhydrase activity"/>
    <property type="evidence" value="ECO:0007669"/>
    <property type="project" value="TreeGrafter"/>
</dbReference>
<name>A0A0M7AQA8_9HYPH</name>
<keyword evidence="4 10" id="KW-0456">Lyase</keyword>
<dbReference type="InterPro" id="IPR036052">
    <property type="entry name" value="TrpB-like_PALP_sf"/>
</dbReference>
<dbReference type="PANTHER" id="PTHR43780">
    <property type="entry name" value="1-AMINOCYCLOPROPANE-1-CARBOXYLATE DEAMINASE-RELATED"/>
    <property type="match status" value="1"/>
</dbReference>
<evidence type="ECO:0000256" key="4">
    <source>
        <dbReference type="ARBA" id="ARBA00023239"/>
    </source>
</evidence>
<dbReference type="NCBIfam" id="TIGR01275">
    <property type="entry name" value="ACC_deam_rel"/>
    <property type="match status" value="1"/>
</dbReference>
<feature type="domain" description="Tryptophan synthase beta chain-like PALP" evidence="9">
    <location>
        <begin position="22"/>
        <end position="330"/>
    </location>
</feature>
<dbReference type="AlphaFoldDB" id="A0A0M7AQA8"/>
<evidence type="ECO:0000256" key="1">
    <source>
        <dbReference type="ARBA" id="ARBA00001933"/>
    </source>
</evidence>